<dbReference type="GeneID" id="20089457"/>
<dbReference type="RefSeq" id="XP_008877665.1">
    <property type="nucleotide sequence ID" value="XM_008879443.1"/>
</dbReference>
<dbReference type="VEuPathDB" id="FungiDB:H310_12407"/>
<evidence type="ECO:0000256" key="1">
    <source>
        <dbReference type="SAM" id="MobiDB-lite"/>
    </source>
</evidence>
<dbReference type="EMBL" id="KI913990">
    <property type="protein sequence ID" value="ETV93624.1"/>
    <property type="molecule type" value="Genomic_DNA"/>
</dbReference>
<sequence length="149" mass="17044">MFKARLVQRQQPRLHGNPDVHMTSGAGSGRCYHADNPDDGGDRNAGVHTTLCYQYVAKPPWKRQRAVVGGRRVPYFKSQLQHVRQRRRTYLDHNGLSSIDEEPANACEACHSNTFSRLDHTKNITLTTNRCNVKLHRRWGAKPVDIRLC</sequence>
<evidence type="ECO:0000313" key="2">
    <source>
        <dbReference type="EMBL" id="ETV93624.1"/>
    </source>
</evidence>
<accession>A0A024TI00</accession>
<reference evidence="2" key="1">
    <citation type="submission" date="2013-12" db="EMBL/GenBank/DDBJ databases">
        <title>The Genome Sequence of Aphanomyces invadans NJM9701.</title>
        <authorList>
            <consortium name="The Broad Institute Genomics Platform"/>
            <person name="Russ C."/>
            <person name="Tyler B."/>
            <person name="van West P."/>
            <person name="Dieguez-Uribeondo J."/>
            <person name="Young S.K."/>
            <person name="Zeng Q."/>
            <person name="Gargeya S."/>
            <person name="Fitzgerald M."/>
            <person name="Abouelleil A."/>
            <person name="Alvarado L."/>
            <person name="Chapman S.B."/>
            <person name="Gainer-Dewar J."/>
            <person name="Goldberg J."/>
            <person name="Griggs A."/>
            <person name="Gujja S."/>
            <person name="Hansen M."/>
            <person name="Howarth C."/>
            <person name="Imamovic A."/>
            <person name="Ireland A."/>
            <person name="Larimer J."/>
            <person name="McCowan C."/>
            <person name="Murphy C."/>
            <person name="Pearson M."/>
            <person name="Poon T.W."/>
            <person name="Priest M."/>
            <person name="Roberts A."/>
            <person name="Saif S."/>
            <person name="Shea T."/>
            <person name="Sykes S."/>
            <person name="Wortman J."/>
            <person name="Nusbaum C."/>
            <person name="Birren B."/>
        </authorList>
    </citation>
    <scope>NUCLEOTIDE SEQUENCE [LARGE SCALE GENOMIC DNA]</scope>
    <source>
        <strain evidence="2">NJM9701</strain>
    </source>
</reference>
<name>A0A024TI00_9STRA</name>
<proteinExistence type="predicted"/>
<gene>
    <name evidence="2" type="ORF">H310_12407</name>
</gene>
<protein>
    <submittedName>
        <fullName evidence="2">Uncharacterized protein</fullName>
    </submittedName>
</protein>
<dbReference type="OrthoDB" id="10430187at2759"/>
<feature type="region of interest" description="Disordered" evidence="1">
    <location>
        <begin position="1"/>
        <end position="37"/>
    </location>
</feature>
<dbReference type="AlphaFoldDB" id="A0A024TI00"/>
<organism evidence="2">
    <name type="scientific">Aphanomyces invadans</name>
    <dbReference type="NCBI Taxonomy" id="157072"/>
    <lineage>
        <taxon>Eukaryota</taxon>
        <taxon>Sar</taxon>
        <taxon>Stramenopiles</taxon>
        <taxon>Oomycota</taxon>
        <taxon>Saprolegniomycetes</taxon>
        <taxon>Saprolegniales</taxon>
        <taxon>Verrucalvaceae</taxon>
        <taxon>Aphanomyces</taxon>
    </lineage>
</organism>